<dbReference type="EMBL" id="JACHMN010000003">
    <property type="protein sequence ID" value="MBB5873077.1"/>
    <property type="molecule type" value="Genomic_DNA"/>
</dbReference>
<name>A0A841BVG1_9ACTN</name>
<sequence length="389" mass="40671">MTTHQQSRSSARRRIGGAIAAAVTASLLTAACQPTTPQSLPASASPGSQVPSASASPLSPPPPQPSGPAVPLPTPVDRAPSGDPLTRLDWSTVTLRLVSDPSCPRGAVRFSRSKIAGLGTSSRVDRFPRASFQPDRVLVRDLDGDGRAEAVLHVYCALAADHGGDSTGRLLIVSRQTNGELRERGWATRPNQSAHLSAYWVAGGVLHVVERSAYATADYRIGQVQTYALTTGGVTYTGLAPAFPPVSPTGSLPLHITSALACGGGLPALAPGRLDLDSAGQAVRGDRTFSLGKLEAFQVGPHIVVGPSSRHLLLLDVGCAPTGKDGSTPRETLLAFARAADGWHEVTAYPNPRGYQVHDWWLGAGGTGLTIVFRDANDTSRQSTVKLPR</sequence>
<feature type="compositionally biased region" description="Polar residues" evidence="1">
    <location>
        <begin position="35"/>
        <end position="47"/>
    </location>
</feature>
<comment type="caution">
    <text evidence="3">The sequence shown here is derived from an EMBL/GenBank/DDBJ whole genome shotgun (WGS) entry which is preliminary data.</text>
</comment>
<gene>
    <name evidence="3" type="ORF">F4553_006511</name>
</gene>
<evidence type="ECO:0000313" key="4">
    <source>
        <dbReference type="Proteomes" id="UP000587527"/>
    </source>
</evidence>
<feature type="compositionally biased region" description="Low complexity" evidence="1">
    <location>
        <begin position="48"/>
        <end position="57"/>
    </location>
</feature>
<feature type="signal peptide" evidence="2">
    <location>
        <begin position="1"/>
        <end position="30"/>
    </location>
</feature>
<dbReference type="AlphaFoldDB" id="A0A841BVG1"/>
<proteinExistence type="predicted"/>
<feature type="chain" id="PRO_5033037027" description="VCBS repeat-containing protein" evidence="2">
    <location>
        <begin position="31"/>
        <end position="389"/>
    </location>
</feature>
<keyword evidence="2" id="KW-0732">Signal</keyword>
<evidence type="ECO:0008006" key="5">
    <source>
        <dbReference type="Google" id="ProtNLM"/>
    </source>
</evidence>
<reference evidence="3 4" key="1">
    <citation type="submission" date="2020-08" db="EMBL/GenBank/DDBJ databases">
        <title>Sequencing the genomes of 1000 actinobacteria strains.</title>
        <authorList>
            <person name="Klenk H.-P."/>
        </authorList>
    </citation>
    <scope>NUCLEOTIDE SEQUENCE [LARGE SCALE GENOMIC DNA]</scope>
    <source>
        <strain evidence="3 4">DSM 45362</strain>
    </source>
</reference>
<dbReference type="RefSeq" id="WP_184843688.1">
    <property type="nucleotide sequence ID" value="NZ_JACHMN010000003.1"/>
</dbReference>
<dbReference type="Proteomes" id="UP000587527">
    <property type="component" value="Unassembled WGS sequence"/>
</dbReference>
<organism evidence="3 4">
    <name type="scientific">Allocatelliglobosispora scoriae</name>
    <dbReference type="NCBI Taxonomy" id="643052"/>
    <lineage>
        <taxon>Bacteria</taxon>
        <taxon>Bacillati</taxon>
        <taxon>Actinomycetota</taxon>
        <taxon>Actinomycetes</taxon>
        <taxon>Micromonosporales</taxon>
        <taxon>Micromonosporaceae</taxon>
        <taxon>Allocatelliglobosispora</taxon>
    </lineage>
</organism>
<evidence type="ECO:0000256" key="1">
    <source>
        <dbReference type="SAM" id="MobiDB-lite"/>
    </source>
</evidence>
<feature type="region of interest" description="Disordered" evidence="1">
    <location>
        <begin position="35"/>
        <end position="85"/>
    </location>
</feature>
<protein>
    <recommendedName>
        <fullName evidence="5">VCBS repeat-containing protein</fullName>
    </recommendedName>
</protein>
<accession>A0A841BVG1</accession>
<evidence type="ECO:0000313" key="3">
    <source>
        <dbReference type="EMBL" id="MBB5873077.1"/>
    </source>
</evidence>
<feature type="compositionally biased region" description="Pro residues" evidence="1">
    <location>
        <begin position="58"/>
        <end position="74"/>
    </location>
</feature>
<keyword evidence="4" id="KW-1185">Reference proteome</keyword>
<evidence type="ECO:0000256" key="2">
    <source>
        <dbReference type="SAM" id="SignalP"/>
    </source>
</evidence>